<feature type="compositionally biased region" description="Polar residues" evidence="1">
    <location>
        <begin position="127"/>
        <end position="141"/>
    </location>
</feature>
<sequence length="184" mass="19801">MTDSSCVPAGMAQVVMVGFAIALVVLSPWLVLWGRAVYRDGPAFQHWIWNNAPLWGPVTTGIFLLYGVGTTFGKWSDLCLPPREWNTVGVVIIGIGVTIALIAVARMIFGRIRLGNGTRQSDDSGDTSESGVEASTQQSSADGAAPRTRIRTRNMTIEQRRVIVAYVLTYAPAVIVIIVGVGLL</sequence>
<dbReference type="EMBL" id="JAVIZQ010000001">
    <property type="protein sequence ID" value="MDR6143791.1"/>
    <property type="molecule type" value="Genomic_DNA"/>
</dbReference>
<dbReference type="Proteomes" id="UP001249291">
    <property type="component" value="Unassembled WGS sequence"/>
</dbReference>
<keyword evidence="4" id="KW-1185">Reference proteome</keyword>
<proteinExistence type="predicted"/>
<comment type="caution">
    <text evidence="3">The sequence shown here is derived from an EMBL/GenBank/DDBJ whole genome shotgun (WGS) entry which is preliminary data.</text>
</comment>
<evidence type="ECO:0000313" key="3">
    <source>
        <dbReference type="EMBL" id="MDR6143791.1"/>
    </source>
</evidence>
<organism evidence="3 4">
    <name type="scientific">Microbacterium foliorum</name>
    <dbReference type="NCBI Taxonomy" id="104336"/>
    <lineage>
        <taxon>Bacteria</taxon>
        <taxon>Bacillati</taxon>
        <taxon>Actinomycetota</taxon>
        <taxon>Actinomycetes</taxon>
        <taxon>Micrococcales</taxon>
        <taxon>Microbacteriaceae</taxon>
        <taxon>Microbacterium</taxon>
    </lineage>
</organism>
<accession>A0ABU1HUR5</accession>
<keyword evidence="2" id="KW-0472">Membrane</keyword>
<name>A0ABU1HUR5_9MICO</name>
<reference evidence="3 4" key="1">
    <citation type="submission" date="2023-08" db="EMBL/GenBank/DDBJ databases">
        <title>Functional and genomic diversity of the sorghum phyllosphere microbiome.</title>
        <authorList>
            <person name="Shade A."/>
        </authorList>
    </citation>
    <scope>NUCLEOTIDE SEQUENCE [LARGE SCALE GENOMIC DNA]</scope>
    <source>
        <strain evidence="3 4">SORGH_AS_0445</strain>
    </source>
</reference>
<feature type="transmembrane region" description="Helical" evidence="2">
    <location>
        <begin position="54"/>
        <end position="73"/>
    </location>
</feature>
<feature type="transmembrane region" description="Helical" evidence="2">
    <location>
        <begin position="163"/>
        <end position="183"/>
    </location>
</feature>
<protein>
    <recommendedName>
        <fullName evidence="5">Integral membrane protein</fullName>
    </recommendedName>
</protein>
<keyword evidence="2" id="KW-0812">Transmembrane</keyword>
<feature type="transmembrane region" description="Helical" evidence="2">
    <location>
        <begin position="85"/>
        <end position="109"/>
    </location>
</feature>
<evidence type="ECO:0000256" key="2">
    <source>
        <dbReference type="SAM" id="Phobius"/>
    </source>
</evidence>
<feature type="transmembrane region" description="Helical" evidence="2">
    <location>
        <begin position="12"/>
        <end position="33"/>
    </location>
</feature>
<feature type="region of interest" description="Disordered" evidence="1">
    <location>
        <begin position="118"/>
        <end position="150"/>
    </location>
</feature>
<evidence type="ECO:0000256" key="1">
    <source>
        <dbReference type="SAM" id="MobiDB-lite"/>
    </source>
</evidence>
<evidence type="ECO:0008006" key="5">
    <source>
        <dbReference type="Google" id="ProtNLM"/>
    </source>
</evidence>
<gene>
    <name evidence="3" type="ORF">QE375_003345</name>
</gene>
<keyword evidence="2" id="KW-1133">Transmembrane helix</keyword>
<evidence type="ECO:0000313" key="4">
    <source>
        <dbReference type="Proteomes" id="UP001249291"/>
    </source>
</evidence>